<dbReference type="EMBL" id="CP136426">
    <property type="protein sequence ID" value="WOC51742.1"/>
    <property type="molecule type" value="Genomic_DNA"/>
</dbReference>
<gene>
    <name evidence="2" type="ORF">BPO_1095</name>
</gene>
<evidence type="ECO:0000313" key="3">
    <source>
        <dbReference type="Proteomes" id="UP001432059"/>
    </source>
</evidence>
<organism evidence="2 3">
    <name type="scientific">Bergeyella porcorum</name>
    <dbReference type="NCBI Taxonomy" id="1735111"/>
    <lineage>
        <taxon>Bacteria</taxon>
        <taxon>Pseudomonadati</taxon>
        <taxon>Bacteroidota</taxon>
        <taxon>Flavobacteriia</taxon>
        <taxon>Flavobacteriales</taxon>
        <taxon>Weeksellaceae</taxon>
        <taxon>Bergeyella</taxon>
    </lineage>
</organism>
<evidence type="ECO:0000313" key="2">
    <source>
        <dbReference type="EMBL" id="WOC51742.1"/>
    </source>
</evidence>
<accession>A0AAU0EZC9</accession>
<dbReference type="KEGG" id="bpor:BPO_1095"/>
<proteinExistence type="predicted"/>
<dbReference type="RefSeq" id="WP_327983471.1">
    <property type="nucleotide sequence ID" value="NZ_CP136426.1"/>
</dbReference>
<name>A0AAU0EZC9_9FLAO</name>
<reference evidence="2" key="1">
    <citation type="submission" date="2023-10" db="EMBL/GenBank/DDBJ databases">
        <title>Characterization and whole genome sequencing of a novel strain of Bergeyella porcorum QD2021 isolated from pig.</title>
        <authorList>
            <person name="Liu G."/>
            <person name="Chen C."/>
            <person name="Han X."/>
        </authorList>
    </citation>
    <scope>NUCLEOTIDE SEQUENCE</scope>
    <source>
        <strain evidence="2">QD2021</strain>
    </source>
</reference>
<dbReference type="Proteomes" id="UP001432059">
    <property type="component" value="Chromosome"/>
</dbReference>
<sequence>MTKTNFQPLALTKTADGRQAVQCSQLYRGLGLDESNYTHWVKRNILGNRWAIEGEDYIPLTRQNEEIRANGNNENNPTRFNNEIRQTLRQRRQPSKGKDLF</sequence>
<keyword evidence="3" id="KW-1185">Reference proteome</keyword>
<evidence type="ECO:0000256" key="1">
    <source>
        <dbReference type="SAM" id="MobiDB-lite"/>
    </source>
</evidence>
<protein>
    <submittedName>
        <fullName evidence="2">AntA/AntB antirepressor</fullName>
    </submittedName>
</protein>
<dbReference type="AlphaFoldDB" id="A0AAU0EZC9"/>
<feature type="region of interest" description="Disordered" evidence="1">
    <location>
        <begin position="68"/>
        <end position="101"/>
    </location>
</feature>
<feature type="compositionally biased region" description="Low complexity" evidence="1">
    <location>
        <begin position="70"/>
        <end position="81"/>
    </location>
</feature>